<organism evidence="1 2">
    <name type="scientific">Streblomastix strix</name>
    <dbReference type="NCBI Taxonomy" id="222440"/>
    <lineage>
        <taxon>Eukaryota</taxon>
        <taxon>Metamonada</taxon>
        <taxon>Preaxostyla</taxon>
        <taxon>Oxymonadida</taxon>
        <taxon>Streblomastigidae</taxon>
        <taxon>Streblomastix</taxon>
    </lineage>
</organism>
<protein>
    <submittedName>
        <fullName evidence="1">Uncharacterized protein</fullName>
    </submittedName>
</protein>
<accession>A0A5J4UEG8</accession>
<name>A0A5J4UEG8_9EUKA</name>
<sequence>MGARVKWHLFGNDVLAKYKGGATIQEVKDYLKEYYGEDVGKSAIHGYLTRNKVKSHERVAREDKLNRKRINYDDFKDFILENEPTKSYNWIAKEIGGAASGVKRKLKMWSEEE</sequence>
<dbReference type="AlphaFoldDB" id="A0A5J4UEG8"/>
<dbReference type="Proteomes" id="UP000324800">
    <property type="component" value="Unassembled WGS sequence"/>
</dbReference>
<gene>
    <name evidence="1" type="ORF">EZS28_035870</name>
</gene>
<dbReference type="EMBL" id="SNRW01017187">
    <property type="protein sequence ID" value="KAA6368604.1"/>
    <property type="molecule type" value="Genomic_DNA"/>
</dbReference>
<evidence type="ECO:0000313" key="2">
    <source>
        <dbReference type="Proteomes" id="UP000324800"/>
    </source>
</evidence>
<proteinExistence type="predicted"/>
<reference evidence="1 2" key="1">
    <citation type="submission" date="2019-03" db="EMBL/GenBank/DDBJ databases">
        <title>Single cell metagenomics reveals metabolic interactions within the superorganism composed of flagellate Streblomastix strix and complex community of Bacteroidetes bacteria on its surface.</title>
        <authorList>
            <person name="Treitli S.C."/>
            <person name="Kolisko M."/>
            <person name="Husnik F."/>
            <person name="Keeling P."/>
            <person name="Hampl V."/>
        </authorList>
    </citation>
    <scope>NUCLEOTIDE SEQUENCE [LARGE SCALE GENOMIC DNA]</scope>
    <source>
        <strain evidence="1">ST1C</strain>
    </source>
</reference>
<comment type="caution">
    <text evidence="1">The sequence shown here is derived from an EMBL/GenBank/DDBJ whole genome shotgun (WGS) entry which is preliminary data.</text>
</comment>
<evidence type="ECO:0000313" key="1">
    <source>
        <dbReference type="EMBL" id="KAA6368604.1"/>
    </source>
</evidence>